<accession>A0ACA9L2X5</accession>
<evidence type="ECO:0000313" key="1">
    <source>
        <dbReference type="EMBL" id="CAG8504025.1"/>
    </source>
</evidence>
<evidence type="ECO:0000313" key="2">
    <source>
        <dbReference type="Proteomes" id="UP000789366"/>
    </source>
</evidence>
<name>A0ACA9L2X5_9GLOM</name>
<comment type="caution">
    <text evidence="1">The sequence shown here is derived from an EMBL/GenBank/DDBJ whole genome shotgun (WGS) entry which is preliminary data.</text>
</comment>
<protein>
    <submittedName>
        <fullName evidence="1">1225_t:CDS:1</fullName>
    </submittedName>
</protein>
<reference evidence="1" key="1">
    <citation type="submission" date="2021-06" db="EMBL/GenBank/DDBJ databases">
        <authorList>
            <person name="Kallberg Y."/>
            <person name="Tangrot J."/>
            <person name="Rosling A."/>
        </authorList>
    </citation>
    <scope>NUCLEOTIDE SEQUENCE</scope>
    <source>
        <strain evidence="1">28 12/20/2015</strain>
    </source>
</reference>
<gene>
    <name evidence="1" type="ORF">SPELUC_LOCUS3150</name>
</gene>
<keyword evidence="2" id="KW-1185">Reference proteome</keyword>
<organism evidence="1 2">
    <name type="scientific">Cetraspora pellucida</name>
    <dbReference type="NCBI Taxonomy" id="1433469"/>
    <lineage>
        <taxon>Eukaryota</taxon>
        <taxon>Fungi</taxon>
        <taxon>Fungi incertae sedis</taxon>
        <taxon>Mucoromycota</taxon>
        <taxon>Glomeromycotina</taxon>
        <taxon>Glomeromycetes</taxon>
        <taxon>Diversisporales</taxon>
        <taxon>Gigasporaceae</taxon>
        <taxon>Cetraspora</taxon>
    </lineage>
</organism>
<dbReference type="Proteomes" id="UP000789366">
    <property type="component" value="Unassembled WGS sequence"/>
</dbReference>
<sequence>MGNIKDKTLPFIPSYLRNSPLDIFNRTAKTPILLPTKCRKKGRIRYGQILDNELGIIYTGVASTRVFLGNLYPVIGIGTRGARIEANFGAKPFKFDIDFHARSILAKVMMPKIIITDYFSSETEDLEEGVCIVCK</sequence>
<proteinExistence type="predicted"/>
<dbReference type="EMBL" id="CAJVPW010002337">
    <property type="protein sequence ID" value="CAG8504025.1"/>
    <property type="molecule type" value="Genomic_DNA"/>
</dbReference>